<dbReference type="Proteomes" id="UP000184076">
    <property type="component" value="Unassembled WGS sequence"/>
</dbReference>
<feature type="transmembrane region" description="Helical" evidence="6">
    <location>
        <begin position="213"/>
        <end position="235"/>
    </location>
</feature>
<dbReference type="AlphaFoldDB" id="A0A1M5A1F4"/>
<name>A0A1M5A1F4_9BACT</name>
<keyword evidence="2" id="KW-1003">Cell membrane</keyword>
<dbReference type="Pfam" id="PF02653">
    <property type="entry name" value="BPD_transp_2"/>
    <property type="match status" value="1"/>
</dbReference>
<dbReference type="GO" id="GO:0005886">
    <property type="term" value="C:plasma membrane"/>
    <property type="evidence" value="ECO:0007669"/>
    <property type="project" value="UniProtKB-SubCell"/>
</dbReference>
<accession>A0A1M5A1F4</accession>
<comment type="subcellular location">
    <subcellularLocation>
        <location evidence="1">Cell membrane</location>
        <topology evidence="1">Multi-pass membrane protein</topology>
    </subcellularLocation>
</comment>
<dbReference type="CDD" id="cd06581">
    <property type="entry name" value="TM_PBP1_LivM_like"/>
    <property type="match status" value="1"/>
</dbReference>
<dbReference type="EMBL" id="FQVB01000013">
    <property type="protein sequence ID" value="SHF23957.1"/>
    <property type="molecule type" value="Genomic_DNA"/>
</dbReference>
<keyword evidence="5 6" id="KW-0472">Membrane</keyword>
<evidence type="ECO:0000256" key="6">
    <source>
        <dbReference type="SAM" id="Phobius"/>
    </source>
</evidence>
<proteinExistence type="predicted"/>
<sequence length="320" mass="34130">MKKEGLRRHLLWTLVVLLALGLWPLGGWHTLLVCRVLGFAFLFAMVTVAWNLVALSGLISLGHAAYFGLGAYAAALLDHYSGAQVPVTLAVAGLSAAAYGAVLAVAFQRLRAASYALATLASVEIPKVIADNWESFTFGSLGLVGTRPLPTISVAGFAVDLSHNIMGQYYFLMTFLAVACAIHALAIHSRWGWALRAVREDERAAAVLGVDVFATRFTATVLSAALTGVCGGLYAHLMGMTEPDLVFNLHISAMPLVFAILGGRFRWYGPAAGALVLYSVDQLVLHPWLPAGHAAVYGLVIMVILLFFPKGIGSWPAPRS</sequence>
<evidence type="ECO:0000313" key="8">
    <source>
        <dbReference type="Proteomes" id="UP000184076"/>
    </source>
</evidence>
<keyword evidence="4 6" id="KW-1133">Transmembrane helix</keyword>
<dbReference type="InterPro" id="IPR001851">
    <property type="entry name" value="ABC_transp_permease"/>
</dbReference>
<reference evidence="8" key="1">
    <citation type="submission" date="2016-11" db="EMBL/GenBank/DDBJ databases">
        <authorList>
            <person name="Varghese N."/>
            <person name="Submissions S."/>
        </authorList>
    </citation>
    <scope>NUCLEOTIDE SEQUENCE [LARGE SCALE GENOMIC DNA]</scope>
    <source>
        <strain evidence="8">DSM 9756</strain>
    </source>
</reference>
<keyword evidence="8" id="KW-1185">Reference proteome</keyword>
<protein>
    <submittedName>
        <fullName evidence="7">Amino acid/amide ABC transporter membrane protein 2, HAAT family</fullName>
    </submittedName>
</protein>
<feature type="transmembrane region" description="Helical" evidence="6">
    <location>
        <begin position="37"/>
        <end position="57"/>
    </location>
</feature>
<evidence type="ECO:0000256" key="2">
    <source>
        <dbReference type="ARBA" id="ARBA00022475"/>
    </source>
</evidence>
<feature type="transmembrane region" description="Helical" evidence="6">
    <location>
        <begin position="169"/>
        <end position="193"/>
    </location>
</feature>
<evidence type="ECO:0000256" key="3">
    <source>
        <dbReference type="ARBA" id="ARBA00022692"/>
    </source>
</evidence>
<feature type="transmembrane region" description="Helical" evidence="6">
    <location>
        <begin position="288"/>
        <end position="308"/>
    </location>
</feature>
<feature type="transmembrane region" description="Helical" evidence="6">
    <location>
        <begin position="87"/>
        <end position="107"/>
    </location>
</feature>
<dbReference type="PANTHER" id="PTHR30482">
    <property type="entry name" value="HIGH-AFFINITY BRANCHED-CHAIN AMINO ACID TRANSPORT SYSTEM PERMEASE"/>
    <property type="match status" value="1"/>
</dbReference>
<evidence type="ECO:0000256" key="4">
    <source>
        <dbReference type="ARBA" id="ARBA00022989"/>
    </source>
</evidence>
<gene>
    <name evidence="7" type="ORF">SAMN02745206_01598</name>
</gene>
<dbReference type="OrthoDB" id="9780757at2"/>
<dbReference type="PANTHER" id="PTHR30482:SF10">
    <property type="entry name" value="HIGH-AFFINITY BRANCHED-CHAIN AMINO ACID TRANSPORT PROTEIN BRAE"/>
    <property type="match status" value="1"/>
</dbReference>
<dbReference type="STRING" id="1121391.SAMN02745206_01598"/>
<organism evidence="7 8">
    <name type="scientific">Desulfacinum infernum DSM 9756</name>
    <dbReference type="NCBI Taxonomy" id="1121391"/>
    <lineage>
        <taxon>Bacteria</taxon>
        <taxon>Pseudomonadati</taxon>
        <taxon>Thermodesulfobacteriota</taxon>
        <taxon>Syntrophobacteria</taxon>
        <taxon>Syntrophobacterales</taxon>
        <taxon>Syntrophobacteraceae</taxon>
        <taxon>Desulfacinum</taxon>
    </lineage>
</organism>
<dbReference type="GO" id="GO:0015658">
    <property type="term" value="F:branched-chain amino acid transmembrane transporter activity"/>
    <property type="evidence" value="ECO:0007669"/>
    <property type="project" value="InterPro"/>
</dbReference>
<keyword evidence="3 6" id="KW-0812">Transmembrane</keyword>
<dbReference type="InterPro" id="IPR043428">
    <property type="entry name" value="LivM-like"/>
</dbReference>
<dbReference type="RefSeq" id="WP_073038463.1">
    <property type="nucleotide sequence ID" value="NZ_FQVB01000013.1"/>
</dbReference>
<evidence type="ECO:0000256" key="5">
    <source>
        <dbReference type="ARBA" id="ARBA00023136"/>
    </source>
</evidence>
<evidence type="ECO:0000256" key="1">
    <source>
        <dbReference type="ARBA" id="ARBA00004651"/>
    </source>
</evidence>
<evidence type="ECO:0000313" key="7">
    <source>
        <dbReference type="EMBL" id="SHF23957.1"/>
    </source>
</evidence>
<feature type="transmembrane region" description="Helical" evidence="6">
    <location>
        <begin position="247"/>
        <end position="268"/>
    </location>
</feature>